<dbReference type="EMBL" id="LNRQ01000005">
    <property type="protein sequence ID" value="KZM94164.1"/>
    <property type="molecule type" value="Genomic_DNA"/>
</dbReference>
<feature type="region of interest" description="Disordered" evidence="1">
    <location>
        <begin position="283"/>
        <end position="332"/>
    </location>
</feature>
<evidence type="ECO:0000313" key="2">
    <source>
        <dbReference type="EMBL" id="KZM94164.1"/>
    </source>
</evidence>
<feature type="region of interest" description="Disordered" evidence="1">
    <location>
        <begin position="1"/>
        <end position="42"/>
    </location>
</feature>
<protein>
    <recommendedName>
        <fullName evidence="3">Ubiquitin-like protease family profile domain-containing protein</fullName>
    </recommendedName>
</protein>
<sequence length="594" mass="68766">MKRSFRAGGMSSGQRRSPRLSINHLKKRQASIDLGEKDNSPILDNMRRVPGAEPNTNVPVSQDVDDRVTPLKRLIENERAVMKKISERHGASHEKIECAGLTQHLNKKQNQMRGSERRPKQKRLVKTVCSKDAKKIRVLEYLYVSAVKNEGTTYAHLTFPIFKAWSDLLLRERQAHEAKTNSFGKGVIIDISGTIEEAEDVPSQAKTRQENEDEIIEDSVDYEYGVTTEIQETAQGGQDLGEHEKAELGLMHDNNRDSTMGVLNEEEIEATVMDKSMYTMTYENNKEGQEQSTQKRSALDVRMNKKVDKKGEDKGKTTKADRAELDNARPKRGKFPSAICRSPYVSRIVDISGYNITVEARNIWDWLFSNKRDKGDYLFQWKGRGCTKAHMRSLGENMMVETTVIDSWTCILNENEILRADTSPLRLFLTTETTYGPMQMEIGENDSNAKLNRQMAFDDNMEVVWQMVNEIHNKQYDITDFELHECFCHFLECYNIPKYSQLVRLQPEVVSMEWQSMDNNIDCDVFVMRHLETYMGNIFKWKSGLRRERENQKLLLNKLRVIYCHQLLSWVENEKRKNVVESVATYMRGKLMQK</sequence>
<gene>
    <name evidence="2" type="ORF">DCAR_017409</name>
</gene>
<name>A0A164Y9A7_DAUCS</name>
<dbReference type="AlphaFoldDB" id="A0A164Y9A7"/>
<dbReference type="Gramene" id="KZM94164">
    <property type="protein sequence ID" value="KZM94164"/>
    <property type="gene ID" value="DCAR_017409"/>
</dbReference>
<evidence type="ECO:0000256" key="1">
    <source>
        <dbReference type="SAM" id="MobiDB-lite"/>
    </source>
</evidence>
<evidence type="ECO:0008006" key="3">
    <source>
        <dbReference type="Google" id="ProtNLM"/>
    </source>
</evidence>
<feature type="compositionally biased region" description="Basic and acidic residues" evidence="1">
    <location>
        <begin position="297"/>
        <end position="329"/>
    </location>
</feature>
<organism evidence="2">
    <name type="scientific">Daucus carota subsp. sativus</name>
    <name type="common">Carrot</name>
    <dbReference type="NCBI Taxonomy" id="79200"/>
    <lineage>
        <taxon>Eukaryota</taxon>
        <taxon>Viridiplantae</taxon>
        <taxon>Streptophyta</taxon>
        <taxon>Embryophyta</taxon>
        <taxon>Tracheophyta</taxon>
        <taxon>Spermatophyta</taxon>
        <taxon>Magnoliopsida</taxon>
        <taxon>eudicotyledons</taxon>
        <taxon>Gunneridae</taxon>
        <taxon>Pentapetalae</taxon>
        <taxon>asterids</taxon>
        <taxon>campanulids</taxon>
        <taxon>Apiales</taxon>
        <taxon>Apiaceae</taxon>
        <taxon>Apioideae</taxon>
        <taxon>Scandiceae</taxon>
        <taxon>Daucinae</taxon>
        <taxon>Daucus</taxon>
        <taxon>Daucus sect. Daucus</taxon>
    </lineage>
</organism>
<accession>A0A164Y9A7</accession>
<proteinExistence type="predicted"/>
<reference evidence="2" key="1">
    <citation type="journal article" date="2016" name="Nat. Genet.">
        <title>A high-quality carrot genome assembly provides new insights into carotenoid accumulation and asterid genome evolution.</title>
        <authorList>
            <person name="Iorizzo M."/>
            <person name="Ellison S."/>
            <person name="Senalik D."/>
            <person name="Zeng P."/>
            <person name="Satapoomin P."/>
            <person name="Huang J."/>
            <person name="Bowman M."/>
            <person name="Iovene M."/>
            <person name="Sanseverino W."/>
            <person name="Cavagnaro P."/>
            <person name="Yildiz M."/>
            <person name="Macko-Podgorni A."/>
            <person name="Moranska E."/>
            <person name="Grzebelus E."/>
            <person name="Grzebelus D."/>
            <person name="Ashrafi H."/>
            <person name="Zheng Z."/>
            <person name="Cheng S."/>
            <person name="Spooner D."/>
            <person name="Van Deynze A."/>
            <person name="Simon P."/>
        </authorList>
    </citation>
    <scope>NUCLEOTIDE SEQUENCE [LARGE SCALE GENOMIC DNA]</scope>
    <source>
        <tissue evidence="2">Leaf</tissue>
    </source>
</reference>
<comment type="caution">
    <text evidence="2">The sequence shown here is derived from an EMBL/GenBank/DDBJ whole genome shotgun (WGS) entry which is preliminary data.</text>
</comment>